<evidence type="ECO:0000313" key="7">
    <source>
        <dbReference type="EMBL" id="PIP52580.1"/>
    </source>
</evidence>
<evidence type="ECO:0000259" key="6">
    <source>
        <dbReference type="Pfam" id="PF00483"/>
    </source>
</evidence>
<evidence type="ECO:0000313" key="8">
    <source>
        <dbReference type="Proteomes" id="UP000231081"/>
    </source>
</evidence>
<comment type="catalytic activity">
    <reaction evidence="5">
        <text>alpha-D-glucose 1-phosphate + UTP + H(+) = UDP-alpha-D-glucose + diphosphate</text>
        <dbReference type="Rhea" id="RHEA:19889"/>
        <dbReference type="ChEBI" id="CHEBI:15378"/>
        <dbReference type="ChEBI" id="CHEBI:33019"/>
        <dbReference type="ChEBI" id="CHEBI:46398"/>
        <dbReference type="ChEBI" id="CHEBI:58601"/>
        <dbReference type="ChEBI" id="CHEBI:58885"/>
        <dbReference type="EC" id="2.7.7.9"/>
    </reaction>
</comment>
<dbReference type="EMBL" id="PCSQ01000018">
    <property type="protein sequence ID" value="PIP52580.1"/>
    <property type="molecule type" value="Genomic_DNA"/>
</dbReference>
<reference evidence="7 8" key="1">
    <citation type="submission" date="2017-09" db="EMBL/GenBank/DDBJ databases">
        <title>Depth-based differentiation of microbial function through sediment-hosted aquifers and enrichment of novel symbionts in the deep terrestrial subsurface.</title>
        <authorList>
            <person name="Probst A.J."/>
            <person name="Ladd B."/>
            <person name="Jarett J.K."/>
            <person name="Geller-Mcgrath D.E."/>
            <person name="Sieber C.M."/>
            <person name="Emerson J.B."/>
            <person name="Anantharaman K."/>
            <person name="Thomas B.C."/>
            <person name="Malmstrom R."/>
            <person name="Stieglmeier M."/>
            <person name="Klingl A."/>
            <person name="Woyke T."/>
            <person name="Ryan C.M."/>
            <person name="Banfield J.F."/>
        </authorList>
    </citation>
    <scope>NUCLEOTIDE SEQUENCE [LARGE SCALE GENOMIC DNA]</scope>
    <source>
        <strain evidence="7">CG23_combo_of_CG06-09_8_20_14_all_47_9</strain>
    </source>
</reference>
<keyword evidence="4 7" id="KW-0548">Nucleotidyltransferase</keyword>
<evidence type="ECO:0000256" key="4">
    <source>
        <dbReference type="ARBA" id="ARBA00022695"/>
    </source>
</evidence>
<dbReference type="GO" id="GO:0003983">
    <property type="term" value="F:UTP:glucose-1-phosphate uridylyltransferase activity"/>
    <property type="evidence" value="ECO:0007669"/>
    <property type="project" value="UniProtKB-EC"/>
</dbReference>
<dbReference type="Gene3D" id="3.90.550.10">
    <property type="entry name" value="Spore Coat Polysaccharide Biosynthesis Protein SpsA, Chain A"/>
    <property type="match status" value="1"/>
</dbReference>
<comment type="similarity">
    <text evidence="1">Belongs to the UDPGP type 2 family.</text>
</comment>
<dbReference type="Pfam" id="PF00483">
    <property type="entry name" value="NTP_transferase"/>
    <property type="match status" value="1"/>
</dbReference>
<evidence type="ECO:0000256" key="1">
    <source>
        <dbReference type="ARBA" id="ARBA00006890"/>
    </source>
</evidence>
<dbReference type="PANTHER" id="PTHR43197:SF1">
    <property type="entry name" value="UTP--GLUCOSE-1-PHOSPHATE URIDYLYLTRANSFERASE"/>
    <property type="match status" value="1"/>
</dbReference>
<dbReference type="InterPro" id="IPR029044">
    <property type="entry name" value="Nucleotide-diphossugar_trans"/>
</dbReference>
<comment type="caution">
    <text evidence="7">The sequence shown here is derived from an EMBL/GenBank/DDBJ whole genome shotgun (WGS) entry which is preliminary data.</text>
</comment>
<dbReference type="Proteomes" id="UP000231081">
    <property type="component" value="Unassembled WGS sequence"/>
</dbReference>
<dbReference type="SUPFAM" id="SSF53448">
    <property type="entry name" value="Nucleotide-diphospho-sugar transferases"/>
    <property type="match status" value="1"/>
</dbReference>
<evidence type="ECO:0000256" key="5">
    <source>
        <dbReference type="ARBA" id="ARBA00048128"/>
    </source>
</evidence>
<name>A0A2H0B698_9BACT</name>
<dbReference type="GO" id="GO:0006011">
    <property type="term" value="P:UDP-alpha-D-glucose metabolic process"/>
    <property type="evidence" value="ECO:0007669"/>
    <property type="project" value="InterPro"/>
</dbReference>
<accession>A0A2H0B698</accession>
<keyword evidence="3 7" id="KW-0808">Transferase</keyword>
<evidence type="ECO:0000256" key="2">
    <source>
        <dbReference type="ARBA" id="ARBA00012415"/>
    </source>
</evidence>
<gene>
    <name evidence="7" type="ORF">COX09_00775</name>
</gene>
<dbReference type="AlphaFoldDB" id="A0A2H0B698"/>
<dbReference type="InterPro" id="IPR005835">
    <property type="entry name" value="NTP_transferase_dom"/>
</dbReference>
<dbReference type="PANTHER" id="PTHR43197">
    <property type="entry name" value="UTP--GLUCOSE-1-PHOSPHATE URIDYLYLTRANSFERASE"/>
    <property type="match status" value="1"/>
</dbReference>
<evidence type="ECO:0000256" key="3">
    <source>
        <dbReference type="ARBA" id="ARBA00022679"/>
    </source>
</evidence>
<proteinExistence type="inferred from homology"/>
<protein>
    <recommendedName>
        <fullName evidence="2">UTP--glucose-1-phosphate uridylyltransferase</fullName>
        <ecNumber evidence="2">2.7.7.9</ecNumber>
    </recommendedName>
</protein>
<dbReference type="EC" id="2.7.7.9" evidence="2"/>
<sequence>MMAKITKAVIPAAGFGTRFLPQTKAIPKEMLPIVDKPVIQYVVEELVNAGIKDIILVTGYHKRTIEDHFDSPSKDLVENLELGGAKKQPLLEAVKDISEMANFIYVRQKGPYGNGTPLLNVKDLIGNEPFIYTWSDDFIVAKPSRFKQLISVYEEFGCSVLAGIRARRDEDYNRYGFAGGKEIKPGLMAINQLIEKPGKAKAPSDLATVSGFLFTPEIFGYLEKSLTQLKPGQELWYNDAIKLMLADGKKVMVREIANGKYYDTGNKLDYLKTVVEFALKREDIGAEFKRYLQHELKLTD</sequence>
<feature type="domain" description="Nucleotidyl transferase" evidence="6">
    <location>
        <begin position="7"/>
        <end position="273"/>
    </location>
</feature>
<dbReference type="InterPro" id="IPR005771">
    <property type="entry name" value="GalU_uridylyltTrfase_bac/arc"/>
</dbReference>
<organism evidence="7 8">
    <name type="scientific">Candidatus Beckwithbacteria bacterium CG23_combo_of_CG06-09_8_20_14_all_47_9</name>
    <dbReference type="NCBI Taxonomy" id="1974498"/>
    <lineage>
        <taxon>Bacteria</taxon>
        <taxon>Candidatus Beckwithiibacteriota</taxon>
    </lineage>
</organism>